<dbReference type="Proteomes" id="UP000298493">
    <property type="component" value="Unassembled WGS sequence"/>
</dbReference>
<protein>
    <recommendedName>
        <fullName evidence="3">S-adenosyl-L-methionine-dependent methyltransferase</fullName>
    </recommendedName>
</protein>
<organism evidence="1 2">
    <name type="scientific">Venturia nashicola</name>
    <dbReference type="NCBI Taxonomy" id="86259"/>
    <lineage>
        <taxon>Eukaryota</taxon>
        <taxon>Fungi</taxon>
        <taxon>Dikarya</taxon>
        <taxon>Ascomycota</taxon>
        <taxon>Pezizomycotina</taxon>
        <taxon>Dothideomycetes</taxon>
        <taxon>Pleosporomycetidae</taxon>
        <taxon>Venturiales</taxon>
        <taxon>Venturiaceae</taxon>
        <taxon>Venturia</taxon>
    </lineage>
</organism>
<sequence>MSSYSPTTTKYTPRHGDKLYTEVYYQRDFSRQDERPDKEFYSRPILAAHIDENAIESLSKYYNEVLPKTGNILDFCSSWISHYPSRISEAAEKGEVEVYGMGLNAEELARNPIFGPKDNGRRFVQDLNDASPAEVPLPFPSDVKLDASTCTVSIDYLSRPLAVLTAIRNQTKEGGTIHLTISNRAFWHKVIRRWREINEEERVLMVCDFLHFSAWKDIEIITVVPPGQGHDPLWVVRGTKRSVEEDVKFESATSQGHKGF</sequence>
<evidence type="ECO:0000313" key="1">
    <source>
        <dbReference type="EMBL" id="TID23711.1"/>
    </source>
</evidence>
<dbReference type="EMBL" id="SNSC02000006">
    <property type="protein sequence ID" value="TID23711.1"/>
    <property type="molecule type" value="Genomic_DNA"/>
</dbReference>
<comment type="caution">
    <text evidence="1">The sequence shown here is derived from an EMBL/GenBank/DDBJ whole genome shotgun (WGS) entry which is preliminary data.</text>
</comment>
<dbReference type="SUPFAM" id="SSF53335">
    <property type="entry name" value="S-adenosyl-L-methionine-dependent methyltransferases"/>
    <property type="match status" value="1"/>
</dbReference>
<reference evidence="1 2" key="1">
    <citation type="submission" date="2019-04" db="EMBL/GenBank/DDBJ databases">
        <title>High contiguity whole genome sequence and gene annotation resource for two Venturia nashicola isolates.</title>
        <authorList>
            <person name="Prokchorchik M."/>
            <person name="Won K."/>
            <person name="Lee Y."/>
            <person name="Choi E.D."/>
            <person name="Segonzac C."/>
            <person name="Sohn K.H."/>
        </authorList>
    </citation>
    <scope>NUCLEOTIDE SEQUENCE [LARGE SCALE GENOMIC DNA]</scope>
    <source>
        <strain evidence="1 2">PRI2</strain>
    </source>
</reference>
<accession>A0A4Z1PEW0</accession>
<dbReference type="InterPro" id="IPR029063">
    <property type="entry name" value="SAM-dependent_MTases_sf"/>
</dbReference>
<keyword evidence="2" id="KW-1185">Reference proteome</keyword>
<dbReference type="Gene3D" id="3.40.50.150">
    <property type="entry name" value="Vaccinia Virus protein VP39"/>
    <property type="match status" value="1"/>
</dbReference>
<evidence type="ECO:0008006" key="3">
    <source>
        <dbReference type="Google" id="ProtNLM"/>
    </source>
</evidence>
<dbReference type="AlphaFoldDB" id="A0A4Z1PEW0"/>
<dbReference type="PANTHER" id="PTHR43036:SF2">
    <property type="entry name" value="OS04G0481300 PROTEIN"/>
    <property type="match status" value="1"/>
</dbReference>
<proteinExistence type="predicted"/>
<evidence type="ECO:0000313" key="2">
    <source>
        <dbReference type="Proteomes" id="UP000298493"/>
    </source>
</evidence>
<gene>
    <name evidence="1" type="ORF">E6O75_ATG03347</name>
</gene>
<name>A0A4Z1PEW0_9PEZI</name>
<dbReference type="PANTHER" id="PTHR43036">
    <property type="entry name" value="OSJNBB0011N17.9 PROTEIN"/>
    <property type="match status" value="1"/>
</dbReference>